<feature type="active site" evidence="4">
    <location>
        <position position="23"/>
    </location>
</feature>
<dbReference type="PATRIC" id="fig|1172190.3.peg.1351"/>
<dbReference type="GO" id="GO:0006935">
    <property type="term" value="P:chemotaxis"/>
    <property type="evidence" value="ECO:0007669"/>
    <property type="project" value="UniProtKB-UniRule"/>
</dbReference>
<dbReference type="Pfam" id="PF01339">
    <property type="entry name" value="CheB_methylest"/>
    <property type="match status" value="1"/>
</dbReference>
<evidence type="ECO:0000313" key="6">
    <source>
        <dbReference type="EMBL" id="EQB39393.1"/>
    </source>
</evidence>
<dbReference type="InterPro" id="IPR000673">
    <property type="entry name" value="Sig_transdc_resp-reg_Me-estase"/>
</dbReference>
<evidence type="ECO:0000259" key="5">
    <source>
        <dbReference type="PROSITE" id="PS50122"/>
    </source>
</evidence>
<comment type="catalytic activity">
    <reaction evidence="3">
        <text>[protein]-L-glutamate 5-O-methyl ester + H2O = L-glutamyl-[protein] + methanol + H(+)</text>
        <dbReference type="Rhea" id="RHEA:23236"/>
        <dbReference type="Rhea" id="RHEA-COMP:10208"/>
        <dbReference type="Rhea" id="RHEA-COMP:10311"/>
        <dbReference type="ChEBI" id="CHEBI:15377"/>
        <dbReference type="ChEBI" id="CHEBI:15378"/>
        <dbReference type="ChEBI" id="CHEBI:17790"/>
        <dbReference type="ChEBI" id="CHEBI:29973"/>
        <dbReference type="ChEBI" id="CHEBI:82795"/>
        <dbReference type="EC" id="3.1.1.61"/>
    </reaction>
</comment>
<dbReference type="Gene3D" id="3.40.50.180">
    <property type="entry name" value="Methylesterase CheB, C-terminal domain"/>
    <property type="match status" value="1"/>
</dbReference>
<dbReference type="PANTHER" id="PTHR42872:SF6">
    <property type="entry name" value="PROTEIN-GLUTAMATE METHYLESTERASE_PROTEIN-GLUTAMINE GLUTAMINASE"/>
    <property type="match status" value="1"/>
</dbReference>
<evidence type="ECO:0000256" key="1">
    <source>
        <dbReference type="ARBA" id="ARBA00022801"/>
    </source>
</evidence>
<evidence type="ECO:0000256" key="4">
    <source>
        <dbReference type="PROSITE-ProRule" id="PRU00050"/>
    </source>
</evidence>
<evidence type="ECO:0000313" key="7">
    <source>
        <dbReference type="Proteomes" id="UP000015520"/>
    </source>
</evidence>
<dbReference type="GO" id="GO:0008984">
    <property type="term" value="F:protein-glutamate methylesterase activity"/>
    <property type="evidence" value="ECO:0007669"/>
    <property type="project" value="UniProtKB-EC"/>
</dbReference>
<dbReference type="PROSITE" id="PS50122">
    <property type="entry name" value="CHEB"/>
    <property type="match status" value="1"/>
</dbReference>
<sequence length="200" mass="22087">MYENRKTNMSYTVPKKIVLIAASTGGPGQIEKIIKALPKLNDTSIVIAQHMVVGFMDSFAKRLDEDPTNNIFIANDKTYLKSSGIYVCSGSTRVSRDSNGLIFSKKDSSLNSFNPDINYIFNSFLPFTKEIEFLSVILTGIGADGIEACKALQENGSLCLTESQQSAIVDGMPSRARKEIKDIKILDIKEIIQTIKEFCS</sequence>
<dbReference type="GO" id="GO:0005737">
    <property type="term" value="C:cytoplasm"/>
    <property type="evidence" value="ECO:0007669"/>
    <property type="project" value="InterPro"/>
</dbReference>
<proteinExistence type="predicted"/>
<keyword evidence="4" id="KW-0145">Chemotaxis</keyword>
<dbReference type="GO" id="GO:0000156">
    <property type="term" value="F:phosphorelay response regulator activity"/>
    <property type="evidence" value="ECO:0007669"/>
    <property type="project" value="InterPro"/>
</dbReference>
<comment type="caution">
    <text evidence="6">The sequence shown here is derived from an EMBL/GenBank/DDBJ whole genome shotgun (WGS) entry which is preliminary data.</text>
</comment>
<dbReference type="CDD" id="cd16432">
    <property type="entry name" value="CheB_Rec"/>
    <property type="match status" value="1"/>
</dbReference>
<organism evidence="6 7">
    <name type="scientific">Sulfurimonas hongkongensis</name>
    <dbReference type="NCBI Taxonomy" id="1172190"/>
    <lineage>
        <taxon>Bacteria</taxon>
        <taxon>Pseudomonadati</taxon>
        <taxon>Campylobacterota</taxon>
        <taxon>Epsilonproteobacteria</taxon>
        <taxon>Campylobacterales</taxon>
        <taxon>Sulfurimonadaceae</taxon>
        <taxon>Sulfurimonas</taxon>
    </lineage>
</organism>
<accession>T0L0U0</accession>
<evidence type="ECO:0000256" key="3">
    <source>
        <dbReference type="ARBA" id="ARBA00048267"/>
    </source>
</evidence>
<dbReference type="PANTHER" id="PTHR42872">
    <property type="entry name" value="PROTEIN-GLUTAMATE METHYLESTERASE/PROTEIN-GLUTAMINE GLUTAMINASE"/>
    <property type="match status" value="1"/>
</dbReference>
<feature type="domain" description="CheB-type methylesterase" evidence="5">
    <location>
        <begin position="10"/>
        <end position="200"/>
    </location>
</feature>
<dbReference type="STRING" id="1172190.M947_06960"/>
<dbReference type="InterPro" id="IPR035909">
    <property type="entry name" value="CheB_C"/>
</dbReference>
<dbReference type="Proteomes" id="UP000015520">
    <property type="component" value="Unassembled WGS sequence"/>
</dbReference>
<reference evidence="6 7" key="1">
    <citation type="submission" date="2013-07" db="EMBL/GenBank/DDBJ databases">
        <title>Sulfurimonas hongkongensis AST-10 Genome Sequencing.</title>
        <authorList>
            <person name="Cai L."/>
            <person name="Zhang T."/>
        </authorList>
    </citation>
    <scope>NUCLEOTIDE SEQUENCE [LARGE SCALE GENOMIC DNA]</scope>
    <source>
        <strain evidence="6 7">AST-10</strain>
    </source>
</reference>
<keyword evidence="7" id="KW-1185">Reference proteome</keyword>
<protein>
    <recommendedName>
        <fullName evidence="2">protein-glutamate methylesterase</fullName>
        <ecNumber evidence="2">3.1.1.61</ecNumber>
    </recommendedName>
</protein>
<dbReference type="EC" id="3.1.1.61" evidence="2"/>
<keyword evidence="1 4" id="KW-0378">Hydrolase</keyword>
<gene>
    <name evidence="6" type="ORF">M947_06960</name>
</gene>
<feature type="active site" evidence="4">
    <location>
        <position position="50"/>
    </location>
</feature>
<dbReference type="EMBL" id="AUPZ01000008">
    <property type="protein sequence ID" value="EQB39393.1"/>
    <property type="molecule type" value="Genomic_DNA"/>
</dbReference>
<name>T0L0U0_9BACT</name>
<dbReference type="SUPFAM" id="SSF52738">
    <property type="entry name" value="Methylesterase CheB, C-terminal domain"/>
    <property type="match status" value="1"/>
</dbReference>
<evidence type="ECO:0000256" key="2">
    <source>
        <dbReference type="ARBA" id="ARBA00039140"/>
    </source>
</evidence>
<dbReference type="AlphaFoldDB" id="T0L0U0"/>
<dbReference type="eggNOG" id="COG2201">
    <property type="taxonomic scope" value="Bacteria"/>
</dbReference>
<feature type="active site" evidence="4">
    <location>
        <position position="144"/>
    </location>
</feature>